<sequence length="186" mass="21185">MARHFFADQNGWVAEYGQHRAAHGDPDAWAHSFEQQHGANGWASEFEREQVLLTSGDQMRGGNVSNLAAMEQTRMLAQTLAQNHDPKFQNSRFLQFVSKMSRGELIIDDNQVKPATLPASGDWASEYQQQYNNGPAWADEFARNEASRESIEAKVHLHLCFFMNNLDVLTSYLAKKTVLKEKIHLY</sequence>
<dbReference type="InterPro" id="IPR024111">
    <property type="entry name" value="PEX5/PEX5L"/>
</dbReference>
<accession>A0A067DCH7</accession>
<dbReference type="EMBL" id="KK794804">
    <property type="protein sequence ID" value="KDO36346.1"/>
    <property type="molecule type" value="Genomic_DNA"/>
</dbReference>
<evidence type="ECO:0000256" key="1">
    <source>
        <dbReference type="ARBA" id="ARBA00022737"/>
    </source>
</evidence>
<evidence type="ECO:0000313" key="4">
    <source>
        <dbReference type="Proteomes" id="UP000027120"/>
    </source>
</evidence>
<protein>
    <submittedName>
        <fullName evidence="3">Uncharacterized protein</fullName>
    </submittedName>
</protein>
<dbReference type="PANTHER" id="PTHR10130:SF0">
    <property type="entry name" value="GH08708P"/>
    <property type="match status" value="1"/>
</dbReference>
<evidence type="ECO:0000256" key="2">
    <source>
        <dbReference type="ARBA" id="ARBA00022803"/>
    </source>
</evidence>
<dbReference type="Proteomes" id="UP000027120">
    <property type="component" value="Unassembled WGS sequence"/>
</dbReference>
<keyword evidence="4" id="KW-1185">Reference proteome</keyword>
<evidence type="ECO:0000313" key="3">
    <source>
        <dbReference type="EMBL" id="KDO36346.1"/>
    </source>
</evidence>
<keyword evidence="1" id="KW-0677">Repeat</keyword>
<dbReference type="AlphaFoldDB" id="A0A067DCH7"/>
<gene>
    <name evidence="3" type="ORF">CISIN_1g026371mg</name>
</gene>
<name>A0A067DCH7_CITSI</name>
<proteinExistence type="predicted"/>
<organism evidence="3 4">
    <name type="scientific">Citrus sinensis</name>
    <name type="common">Sweet orange</name>
    <name type="synonym">Citrus aurantium var. sinensis</name>
    <dbReference type="NCBI Taxonomy" id="2711"/>
    <lineage>
        <taxon>Eukaryota</taxon>
        <taxon>Viridiplantae</taxon>
        <taxon>Streptophyta</taxon>
        <taxon>Embryophyta</taxon>
        <taxon>Tracheophyta</taxon>
        <taxon>Spermatophyta</taxon>
        <taxon>Magnoliopsida</taxon>
        <taxon>eudicotyledons</taxon>
        <taxon>Gunneridae</taxon>
        <taxon>Pentapetalae</taxon>
        <taxon>rosids</taxon>
        <taxon>malvids</taxon>
        <taxon>Sapindales</taxon>
        <taxon>Rutaceae</taxon>
        <taxon>Aurantioideae</taxon>
        <taxon>Citrus</taxon>
    </lineage>
</organism>
<keyword evidence="2" id="KW-0802">TPR repeat</keyword>
<reference evidence="3 4" key="1">
    <citation type="submission" date="2014-04" db="EMBL/GenBank/DDBJ databases">
        <authorList>
            <consortium name="International Citrus Genome Consortium"/>
            <person name="Gmitter F."/>
            <person name="Chen C."/>
            <person name="Farmerie W."/>
            <person name="Harkins T."/>
            <person name="Desany B."/>
            <person name="Mohiuddin M."/>
            <person name="Kodira C."/>
            <person name="Borodovsky M."/>
            <person name="Lomsadze A."/>
            <person name="Burns P."/>
            <person name="Jenkins J."/>
            <person name="Prochnik S."/>
            <person name="Shu S."/>
            <person name="Chapman J."/>
            <person name="Pitluck S."/>
            <person name="Schmutz J."/>
            <person name="Rokhsar D."/>
        </authorList>
    </citation>
    <scope>NUCLEOTIDE SEQUENCE</scope>
</reference>
<dbReference type="PANTHER" id="PTHR10130">
    <property type="entry name" value="PEROXISOMAL TARGETING SIGNAL 1 RECEPTOR PEX5"/>
    <property type="match status" value="1"/>
</dbReference>